<sequence>MMDQIYPELELLILEMSEGDLDFKKELTLAIYNGLLELKQKYIEGSFQKNDHTLQQIRHKMKPTLSMFELTHLIEELKEGKTIIESDGFDGANFTTHYKNMMEKLDQAIERVFAITK</sequence>
<evidence type="ECO:0000313" key="1">
    <source>
        <dbReference type="EMBL" id="PZX56935.1"/>
    </source>
</evidence>
<evidence type="ECO:0000313" key="2">
    <source>
        <dbReference type="EMBL" id="TXD79846.1"/>
    </source>
</evidence>
<proteinExistence type="predicted"/>
<reference evidence="2 4" key="2">
    <citation type="submission" date="2019-08" db="EMBL/GenBank/DDBJ databases">
        <title>Genome of Algoriphagus ratkowskyi IC026.</title>
        <authorList>
            <person name="Bowman J.P."/>
        </authorList>
    </citation>
    <scope>NUCLEOTIDE SEQUENCE [LARGE SCALE GENOMIC DNA]</scope>
    <source>
        <strain evidence="2 4">IC026</strain>
    </source>
</reference>
<dbReference type="Proteomes" id="UP000321927">
    <property type="component" value="Unassembled WGS sequence"/>
</dbReference>
<dbReference type="EMBL" id="QKZU01000007">
    <property type="protein sequence ID" value="PZX56935.1"/>
    <property type="molecule type" value="Genomic_DNA"/>
</dbReference>
<evidence type="ECO:0008006" key="5">
    <source>
        <dbReference type="Google" id="ProtNLM"/>
    </source>
</evidence>
<protein>
    <recommendedName>
        <fullName evidence="5">HPt domain-containing protein</fullName>
    </recommendedName>
</protein>
<dbReference type="GO" id="GO:0000160">
    <property type="term" value="P:phosphorelay signal transduction system"/>
    <property type="evidence" value="ECO:0007669"/>
    <property type="project" value="InterPro"/>
</dbReference>
<dbReference type="InterPro" id="IPR036641">
    <property type="entry name" value="HPT_dom_sf"/>
</dbReference>
<evidence type="ECO:0000313" key="3">
    <source>
        <dbReference type="Proteomes" id="UP000249115"/>
    </source>
</evidence>
<dbReference type="AlphaFoldDB" id="A0A2W7S1C2"/>
<accession>A0A2W7S1C2</accession>
<organism evidence="1 3">
    <name type="scientific">Algoriphagus ratkowskyi</name>
    <dbReference type="NCBI Taxonomy" id="57028"/>
    <lineage>
        <taxon>Bacteria</taxon>
        <taxon>Pseudomonadati</taxon>
        <taxon>Bacteroidota</taxon>
        <taxon>Cytophagia</taxon>
        <taxon>Cytophagales</taxon>
        <taxon>Cyclobacteriaceae</taxon>
        <taxon>Algoriphagus</taxon>
    </lineage>
</organism>
<dbReference type="SUPFAM" id="SSF47226">
    <property type="entry name" value="Histidine-containing phosphotransfer domain, HPT domain"/>
    <property type="match status" value="1"/>
</dbReference>
<dbReference type="EMBL" id="VORV01000001">
    <property type="protein sequence ID" value="TXD79846.1"/>
    <property type="molecule type" value="Genomic_DNA"/>
</dbReference>
<keyword evidence="4" id="KW-1185">Reference proteome</keyword>
<dbReference type="OrthoDB" id="7478530at2"/>
<comment type="caution">
    <text evidence="1">The sequence shown here is derived from an EMBL/GenBank/DDBJ whole genome shotgun (WGS) entry which is preliminary data.</text>
</comment>
<dbReference type="RefSeq" id="WP_086501397.1">
    <property type="nucleotide sequence ID" value="NZ_MSSV01000008.1"/>
</dbReference>
<evidence type="ECO:0000313" key="4">
    <source>
        <dbReference type="Proteomes" id="UP000321927"/>
    </source>
</evidence>
<reference evidence="1 3" key="1">
    <citation type="submission" date="2018-06" db="EMBL/GenBank/DDBJ databases">
        <title>Genomic Encyclopedia of Archaeal and Bacterial Type Strains, Phase II (KMG-II): from individual species to whole genera.</title>
        <authorList>
            <person name="Goeker M."/>
        </authorList>
    </citation>
    <scope>NUCLEOTIDE SEQUENCE [LARGE SCALE GENOMIC DNA]</scope>
    <source>
        <strain evidence="1 3">DSM 22686</strain>
    </source>
</reference>
<name>A0A2W7S1C2_9BACT</name>
<dbReference type="Proteomes" id="UP000249115">
    <property type="component" value="Unassembled WGS sequence"/>
</dbReference>
<gene>
    <name evidence="2" type="ORF">ESW18_01570</name>
    <name evidence="1" type="ORF">LV84_02064</name>
</gene>